<organism evidence="2 3">
    <name type="scientific">Emticicia aquatilis</name>
    <dbReference type="NCBI Taxonomy" id="1537369"/>
    <lineage>
        <taxon>Bacteria</taxon>
        <taxon>Pseudomonadati</taxon>
        <taxon>Bacteroidota</taxon>
        <taxon>Cytophagia</taxon>
        <taxon>Cytophagales</taxon>
        <taxon>Leadbetterellaceae</taxon>
        <taxon>Emticicia</taxon>
    </lineage>
</organism>
<feature type="transmembrane region" description="Helical" evidence="1">
    <location>
        <begin position="134"/>
        <end position="153"/>
    </location>
</feature>
<feature type="transmembrane region" description="Helical" evidence="1">
    <location>
        <begin position="160"/>
        <end position="178"/>
    </location>
</feature>
<proteinExistence type="predicted"/>
<dbReference type="RefSeq" id="WP_188768553.1">
    <property type="nucleotide sequence ID" value="NZ_BMKK01000009.1"/>
</dbReference>
<keyword evidence="1" id="KW-0812">Transmembrane</keyword>
<dbReference type="AlphaFoldDB" id="A0A916Z2X8"/>
<gene>
    <name evidence="2" type="ORF">GCM10011514_38980</name>
</gene>
<dbReference type="Proteomes" id="UP000609064">
    <property type="component" value="Unassembled WGS sequence"/>
</dbReference>
<keyword evidence="1" id="KW-0472">Membrane</keyword>
<keyword evidence="1" id="KW-1133">Transmembrane helix</keyword>
<reference evidence="2" key="1">
    <citation type="journal article" date="2014" name="Int. J. Syst. Evol. Microbiol.">
        <title>Complete genome sequence of Corynebacterium casei LMG S-19264T (=DSM 44701T), isolated from a smear-ripened cheese.</title>
        <authorList>
            <consortium name="US DOE Joint Genome Institute (JGI-PGF)"/>
            <person name="Walter F."/>
            <person name="Albersmeier A."/>
            <person name="Kalinowski J."/>
            <person name="Ruckert C."/>
        </authorList>
    </citation>
    <scope>NUCLEOTIDE SEQUENCE</scope>
    <source>
        <strain evidence="2">CGMCC 1.15958</strain>
    </source>
</reference>
<evidence type="ECO:0008006" key="4">
    <source>
        <dbReference type="Google" id="ProtNLM"/>
    </source>
</evidence>
<name>A0A916Z2X8_9BACT</name>
<feature type="transmembrane region" description="Helical" evidence="1">
    <location>
        <begin position="42"/>
        <end position="64"/>
    </location>
</feature>
<protein>
    <recommendedName>
        <fullName evidence="4">DUF4386 domain-containing protein</fullName>
    </recommendedName>
</protein>
<reference evidence="2" key="2">
    <citation type="submission" date="2020-09" db="EMBL/GenBank/DDBJ databases">
        <authorList>
            <person name="Sun Q."/>
            <person name="Zhou Y."/>
        </authorList>
    </citation>
    <scope>NUCLEOTIDE SEQUENCE</scope>
    <source>
        <strain evidence="2">CGMCC 1.15958</strain>
    </source>
</reference>
<dbReference type="EMBL" id="BMKK01000009">
    <property type="protein sequence ID" value="GGD71083.1"/>
    <property type="molecule type" value="Genomic_DNA"/>
</dbReference>
<feature type="transmembrane region" description="Helical" evidence="1">
    <location>
        <begin position="12"/>
        <end position="30"/>
    </location>
</feature>
<evidence type="ECO:0000313" key="2">
    <source>
        <dbReference type="EMBL" id="GGD71083.1"/>
    </source>
</evidence>
<evidence type="ECO:0000256" key="1">
    <source>
        <dbReference type="SAM" id="Phobius"/>
    </source>
</evidence>
<feature type="transmembrane region" description="Helical" evidence="1">
    <location>
        <begin position="76"/>
        <end position="99"/>
    </location>
</feature>
<evidence type="ECO:0000313" key="3">
    <source>
        <dbReference type="Proteomes" id="UP000609064"/>
    </source>
</evidence>
<accession>A0A916Z2X8</accession>
<feature type="transmembrane region" description="Helical" evidence="1">
    <location>
        <begin position="190"/>
        <end position="208"/>
    </location>
</feature>
<comment type="caution">
    <text evidence="2">The sequence shown here is derived from an EMBL/GenBank/DDBJ whole genome shotgun (WGS) entry which is preliminary data.</text>
</comment>
<keyword evidence="3" id="KW-1185">Reference proteome</keyword>
<sequence>MKTTFTKFAGYCLVIGSVLMILTMVLHPAGGDLEHIVSISNVLIISHSIAVFSVPFVAFGFYGLSENLTTNNRLSYLGFAFIVFALFAAMMAASINGLILPMYASKFSTESGQNLENVKLIISYGSKFNKAMDYIFIWGYSIAMFIWSVIIIQTSKLPRWIGFYGFILLAFVLLGFLLEYNFISVWGFRIYIFGIVSWIVLAGIFMTSKRSF</sequence>